<keyword evidence="2 4" id="KW-0863">Zinc-finger</keyword>
<organism evidence="6 7">
    <name type="scientific">Planoprotostelium fungivorum</name>
    <dbReference type="NCBI Taxonomy" id="1890364"/>
    <lineage>
        <taxon>Eukaryota</taxon>
        <taxon>Amoebozoa</taxon>
        <taxon>Evosea</taxon>
        <taxon>Variosea</taxon>
        <taxon>Cavosteliida</taxon>
        <taxon>Cavosteliaceae</taxon>
        <taxon>Planoprotostelium</taxon>
    </lineage>
</organism>
<sequence length="608" mass="69443">MASNTNTTLPPPDPNKRTLLLEHLPDFDWMDSDNGCLLIVLADGSTYLYPLFAENMGERPNENARMLTNDATLKKLAPKDYRRSGVAYAEEKEDRYFVYDDPCNLHPSHLIHTFPFPLMESTGLYRQPKKVLLNGTKQHLLLFGVMHEGQYCLAVFELIGVSKPTFRPVFFDLSQSFIDACFSPDSECITVLTRKIPYLLFIVSLPDDDCDLSPEQHHHDTILSPPSVFNRSVSKFSVFGPAYTVYGTPFLMEHIAANPLTYMGEDRYEYVTWNNGGMGEYCLWRFSIHDGGLKRAEYYPRLSVPRLIADANEEDGGPKNYIQDIQFSTKENKMALLIQRDNYIRKTDNGLGVQMVNLDWVMLPTSSPLHPSNGTTKEVKDEMLKHLTEIYWYQVCEQDLQNACLCMKWTSTLLLGTLPAIGLIIKGKGMFELVNFNNCSTFQQLYDQFNSEACNFVQIDRFRRFWISHSGQLRVIVAQPETTPTHHPEWPELLPTNHGNVTSLMAIRHLGSRIGYYINPVEKDVKTLDQFQKGAFKTAKKEPTVESISITKSAPTEILSGLHLFTCHHCDTPLLKPLQCSRCRSAFYCSKQCQQSHWTSHSPYCFSN</sequence>
<name>A0A2P6N4L9_9EUKA</name>
<keyword evidence="1" id="KW-0479">Metal-binding</keyword>
<dbReference type="Proteomes" id="UP000241769">
    <property type="component" value="Unassembled WGS sequence"/>
</dbReference>
<gene>
    <name evidence="6" type="ORF">PROFUN_01054</name>
</gene>
<dbReference type="Gene3D" id="6.10.140.2220">
    <property type="match status" value="1"/>
</dbReference>
<dbReference type="SUPFAM" id="SSF144232">
    <property type="entry name" value="HIT/MYND zinc finger-like"/>
    <property type="match status" value="1"/>
</dbReference>
<accession>A0A2P6N4L9</accession>
<feature type="domain" description="MYND-type" evidence="5">
    <location>
        <begin position="567"/>
        <end position="605"/>
    </location>
</feature>
<dbReference type="GO" id="GO:0008270">
    <property type="term" value="F:zinc ion binding"/>
    <property type="evidence" value="ECO:0007669"/>
    <property type="project" value="UniProtKB-KW"/>
</dbReference>
<keyword evidence="7" id="KW-1185">Reference proteome</keyword>
<keyword evidence="3" id="KW-0862">Zinc</keyword>
<proteinExistence type="predicted"/>
<reference evidence="6 7" key="1">
    <citation type="journal article" date="2018" name="Genome Biol. Evol.">
        <title>Multiple Roots of Fruiting Body Formation in Amoebozoa.</title>
        <authorList>
            <person name="Hillmann F."/>
            <person name="Forbes G."/>
            <person name="Novohradska S."/>
            <person name="Ferling I."/>
            <person name="Riege K."/>
            <person name="Groth M."/>
            <person name="Westermann M."/>
            <person name="Marz M."/>
            <person name="Spaller T."/>
            <person name="Winckler T."/>
            <person name="Schaap P."/>
            <person name="Glockner G."/>
        </authorList>
    </citation>
    <scope>NUCLEOTIDE SEQUENCE [LARGE SCALE GENOMIC DNA]</scope>
    <source>
        <strain evidence="6 7">Jena</strain>
    </source>
</reference>
<dbReference type="OrthoDB" id="19030at2759"/>
<evidence type="ECO:0000256" key="1">
    <source>
        <dbReference type="ARBA" id="ARBA00022723"/>
    </source>
</evidence>
<dbReference type="InParanoid" id="A0A2P6N4L9"/>
<evidence type="ECO:0000256" key="2">
    <source>
        <dbReference type="ARBA" id="ARBA00022771"/>
    </source>
</evidence>
<evidence type="ECO:0000256" key="3">
    <source>
        <dbReference type="ARBA" id="ARBA00022833"/>
    </source>
</evidence>
<dbReference type="FunCoup" id="A0A2P6N4L9">
    <property type="interactions" value="84"/>
</dbReference>
<evidence type="ECO:0000313" key="7">
    <source>
        <dbReference type="Proteomes" id="UP000241769"/>
    </source>
</evidence>
<dbReference type="AlphaFoldDB" id="A0A2P6N4L9"/>
<protein>
    <recommendedName>
        <fullName evidence="5">MYND-type domain-containing protein</fullName>
    </recommendedName>
</protein>
<dbReference type="PROSITE" id="PS50865">
    <property type="entry name" value="ZF_MYND_2"/>
    <property type="match status" value="1"/>
</dbReference>
<evidence type="ECO:0000256" key="4">
    <source>
        <dbReference type="PROSITE-ProRule" id="PRU00134"/>
    </source>
</evidence>
<dbReference type="EMBL" id="MDYQ01000207">
    <property type="protein sequence ID" value="PRP78881.1"/>
    <property type="molecule type" value="Genomic_DNA"/>
</dbReference>
<comment type="caution">
    <text evidence="6">The sequence shown here is derived from an EMBL/GenBank/DDBJ whole genome shotgun (WGS) entry which is preliminary data.</text>
</comment>
<evidence type="ECO:0000259" key="5">
    <source>
        <dbReference type="PROSITE" id="PS50865"/>
    </source>
</evidence>
<dbReference type="STRING" id="1890364.A0A2P6N4L9"/>
<dbReference type="Pfam" id="PF01753">
    <property type="entry name" value="zf-MYND"/>
    <property type="match status" value="1"/>
</dbReference>
<evidence type="ECO:0000313" key="6">
    <source>
        <dbReference type="EMBL" id="PRP78881.1"/>
    </source>
</evidence>
<dbReference type="InterPro" id="IPR002893">
    <property type="entry name" value="Znf_MYND"/>
</dbReference>